<evidence type="ECO:0000313" key="4">
    <source>
        <dbReference type="EMBL" id="CAD2220608.1"/>
    </source>
</evidence>
<dbReference type="EMBL" id="LR877162">
    <property type="protein sequence ID" value="CAD2220608.1"/>
    <property type="molecule type" value="Genomic_DNA"/>
</dbReference>
<keyword evidence="2" id="KW-0677">Repeat</keyword>
<feature type="region of interest" description="Disordered" evidence="3">
    <location>
        <begin position="286"/>
        <end position="373"/>
    </location>
</feature>
<feature type="compositionally biased region" description="Gly residues" evidence="3">
    <location>
        <begin position="300"/>
        <end position="317"/>
    </location>
</feature>
<gene>
    <name evidence="4" type="ORF">ADEAN_000813000</name>
</gene>
<evidence type="ECO:0000313" key="5">
    <source>
        <dbReference type="Proteomes" id="UP000515908"/>
    </source>
</evidence>
<protein>
    <submittedName>
        <fullName evidence="4">Uncharacterized protein</fullName>
    </submittedName>
</protein>
<evidence type="ECO:0000256" key="1">
    <source>
        <dbReference type="ARBA" id="ARBA00022614"/>
    </source>
</evidence>
<sequence length="373" mass="40219">MSLATEPICVSVADGEADQQGVPAVIEKLNWSGLGISCLPCVHGSTPVTDSPHGSGEEMVCQTCRNLNLRNNLIETIFECNATHETSMVKNIALSAFVHLTFLDLTKNKIVSLDGIQKLNLLKSLRLAHNRIKSLSPIWETAADSTEEAEKKLVCSLEVLDVSYNALECIVSEEEIQRLAEHSRGGNAIPLRVLNADHNEVRDFFVPTCFSSLEVLNIRNNNIAEIGQQEESIETEGSLLFPLQEEFPQLIFLDLYDNPLSPAALRCITRSVDSYNTASPACARPHSLTLKIPDPEPEEGGGGGSFRGGGGPGGGKGSGRRRRRGGGGGGVPGRCPAEFAVGLVQEGSYSHATHPHHRPPGRQQKEGEQSAKE</sequence>
<name>A0A7G2CL73_9TRYP</name>
<dbReference type="Gene3D" id="3.80.10.10">
    <property type="entry name" value="Ribonuclease Inhibitor"/>
    <property type="match status" value="2"/>
</dbReference>
<dbReference type="PANTHER" id="PTHR15454">
    <property type="entry name" value="NISCHARIN RELATED"/>
    <property type="match status" value="1"/>
</dbReference>
<dbReference type="AlphaFoldDB" id="A0A7G2CL73"/>
<organism evidence="4 5">
    <name type="scientific">Angomonas deanei</name>
    <dbReference type="NCBI Taxonomy" id="59799"/>
    <lineage>
        <taxon>Eukaryota</taxon>
        <taxon>Discoba</taxon>
        <taxon>Euglenozoa</taxon>
        <taxon>Kinetoplastea</taxon>
        <taxon>Metakinetoplastina</taxon>
        <taxon>Trypanosomatida</taxon>
        <taxon>Trypanosomatidae</taxon>
        <taxon>Strigomonadinae</taxon>
        <taxon>Angomonas</taxon>
    </lineage>
</organism>
<proteinExistence type="predicted"/>
<dbReference type="SUPFAM" id="SSF52058">
    <property type="entry name" value="L domain-like"/>
    <property type="match status" value="1"/>
</dbReference>
<dbReference type="Proteomes" id="UP000515908">
    <property type="component" value="Chromosome 18"/>
</dbReference>
<dbReference type="InterPro" id="IPR032675">
    <property type="entry name" value="LRR_dom_sf"/>
</dbReference>
<dbReference type="VEuPathDB" id="TriTrypDB:ADEAN_000813000"/>
<dbReference type="InterPro" id="IPR001611">
    <property type="entry name" value="Leu-rich_rpt"/>
</dbReference>
<feature type="compositionally biased region" description="Basic and acidic residues" evidence="3">
    <location>
        <begin position="363"/>
        <end position="373"/>
    </location>
</feature>
<evidence type="ECO:0000256" key="2">
    <source>
        <dbReference type="ARBA" id="ARBA00022737"/>
    </source>
</evidence>
<accession>A0A7G2CL73</accession>
<dbReference type="PROSITE" id="PS51450">
    <property type="entry name" value="LRR"/>
    <property type="match status" value="3"/>
</dbReference>
<keyword evidence="5" id="KW-1185">Reference proteome</keyword>
<dbReference type="GO" id="GO:0005737">
    <property type="term" value="C:cytoplasm"/>
    <property type="evidence" value="ECO:0007669"/>
    <property type="project" value="TreeGrafter"/>
</dbReference>
<reference evidence="4 5" key="1">
    <citation type="submission" date="2020-08" db="EMBL/GenBank/DDBJ databases">
        <authorList>
            <person name="Newling K."/>
            <person name="Davey J."/>
            <person name="Forrester S."/>
        </authorList>
    </citation>
    <scope>NUCLEOTIDE SEQUENCE [LARGE SCALE GENOMIC DNA]</scope>
    <source>
        <strain evidence="5">Crithidia deanei Carvalho (ATCC PRA-265)</strain>
    </source>
</reference>
<keyword evidence="1" id="KW-0433">Leucine-rich repeat</keyword>
<evidence type="ECO:0000256" key="3">
    <source>
        <dbReference type="SAM" id="MobiDB-lite"/>
    </source>
</evidence>